<protein>
    <submittedName>
        <fullName evidence="2">Uncharacterized protein</fullName>
    </submittedName>
</protein>
<dbReference type="EMBL" id="FWWY01000001">
    <property type="protein sequence ID" value="SMC05053.1"/>
    <property type="molecule type" value="Genomic_DNA"/>
</dbReference>
<gene>
    <name evidence="2" type="ORF">SAMN00768000_1998</name>
</gene>
<name>A0A1W1WH43_SULTA</name>
<feature type="transmembrane region" description="Helical" evidence="1">
    <location>
        <begin position="165"/>
        <end position="188"/>
    </location>
</feature>
<evidence type="ECO:0000256" key="1">
    <source>
        <dbReference type="SAM" id="Phobius"/>
    </source>
</evidence>
<accession>A0A1W1WH43</accession>
<keyword evidence="1" id="KW-1133">Transmembrane helix</keyword>
<feature type="transmembrane region" description="Helical" evidence="1">
    <location>
        <begin position="130"/>
        <end position="149"/>
    </location>
</feature>
<proteinExistence type="predicted"/>
<sequence length="253" mass="27352">MALPSTKTPGDLLRLLILPLIDGYFLSMVLSGRLDNISAAMLVGILAFSGAGVVTTASLMSPQSSPSRYLIWTITRVYLLLLPAAWLITLLVGPLQSIELPYQGIFTALILVGTASNLWPTSLPVKLQGLYRPAQLMGILISVMVLYGLKSGRLFHVHWQFDPSLLMMTTISVGIGFVLTISGSLLQYKWGSLNHPFSRQLLAAGGSIVLLLVSLTLLGVPIPSTWLWIIEGIALSGSMFSTHWPGRKPPISS</sequence>
<feature type="transmembrane region" description="Helical" evidence="1">
    <location>
        <begin position="69"/>
        <end position="88"/>
    </location>
</feature>
<dbReference type="AlphaFoldDB" id="A0A1W1WH43"/>
<dbReference type="Proteomes" id="UP000192660">
    <property type="component" value="Unassembled WGS sequence"/>
</dbReference>
<reference evidence="3" key="1">
    <citation type="submission" date="2017-04" db="EMBL/GenBank/DDBJ databases">
        <authorList>
            <person name="Varghese N."/>
            <person name="Submissions S."/>
        </authorList>
    </citation>
    <scope>NUCLEOTIDE SEQUENCE [LARGE SCALE GENOMIC DNA]</scope>
    <source>
        <strain evidence="3">DSM 9293</strain>
    </source>
</reference>
<keyword evidence="1" id="KW-0472">Membrane</keyword>
<keyword evidence="1" id="KW-0812">Transmembrane</keyword>
<dbReference type="RefSeq" id="WP_076006165.1">
    <property type="nucleotide sequence ID" value="NZ_FWWY01000001.1"/>
</dbReference>
<dbReference type="OrthoDB" id="2081797at2"/>
<keyword evidence="3" id="KW-1185">Reference proteome</keyword>
<organism evidence="2 3">
    <name type="scientific">Sulfobacillus thermosulfidooxidans (strain DSM 9293 / VKM B-1269 / AT-1)</name>
    <dbReference type="NCBI Taxonomy" id="929705"/>
    <lineage>
        <taxon>Bacteria</taxon>
        <taxon>Bacillati</taxon>
        <taxon>Bacillota</taxon>
        <taxon>Clostridia</taxon>
        <taxon>Eubacteriales</taxon>
        <taxon>Clostridiales Family XVII. Incertae Sedis</taxon>
        <taxon>Sulfobacillus</taxon>
    </lineage>
</organism>
<feature type="transmembrane region" description="Helical" evidence="1">
    <location>
        <begin position="12"/>
        <end position="31"/>
    </location>
</feature>
<feature type="transmembrane region" description="Helical" evidence="1">
    <location>
        <begin position="100"/>
        <end position="118"/>
    </location>
</feature>
<feature type="transmembrane region" description="Helical" evidence="1">
    <location>
        <begin position="37"/>
        <end position="57"/>
    </location>
</feature>
<evidence type="ECO:0000313" key="2">
    <source>
        <dbReference type="EMBL" id="SMC05053.1"/>
    </source>
</evidence>
<feature type="transmembrane region" description="Helical" evidence="1">
    <location>
        <begin position="200"/>
        <end position="220"/>
    </location>
</feature>
<evidence type="ECO:0000313" key="3">
    <source>
        <dbReference type="Proteomes" id="UP000192660"/>
    </source>
</evidence>